<protein>
    <submittedName>
        <fullName evidence="6">MAPEG family protein</fullName>
    </submittedName>
</protein>
<evidence type="ECO:0000256" key="1">
    <source>
        <dbReference type="ARBA" id="ARBA00004370"/>
    </source>
</evidence>
<dbReference type="AlphaFoldDB" id="A0A927D5U8"/>
<evidence type="ECO:0000256" key="3">
    <source>
        <dbReference type="ARBA" id="ARBA00022989"/>
    </source>
</evidence>
<proteinExistence type="predicted"/>
<dbReference type="PANTHER" id="PTHR35371:SF1">
    <property type="entry name" value="BLR7753 PROTEIN"/>
    <property type="match status" value="1"/>
</dbReference>
<dbReference type="PANTHER" id="PTHR35371">
    <property type="entry name" value="INNER MEMBRANE PROTEIN"/>
    <property type="match status" value="1"/>
</dbReference>
<evidence type="ECO:0000256" key="4">
    <source>
        <dbReference type="ARBA" id="ARBA00023136"/>
    </source>
</evidence>
<sequence length="131" mass="14537">MSAELTTLTLASVLQVFQFVVYATLANRELGPGFTMSPRDRPPSREMSTRTARLGRAYENHIEWLLLFAIAVGVTELSGQNSALTAICAWIYLAARILYVPAYALGWRPWRSVIWAVGFLATTMMLLAALV</sequence>
<dbReference type="Pfam" id="PF01124">
    <property type="entry name" value="MAPEG"/>
    <property type="match status" value="1"/>
</dbReference>
<keyword evidence="7" id="KW-1185">Reference proteome</keyword>
<dbReference type="InterPro" id="IPR001129">
    <property type="entry name" value="Membr-assoc_MAPEG"/>
</dbReference>
<keyword evidence="2 5" id="KW-0812">Transmembrane</keyword>
<dbReference type="SUPFAM" id="SSF161084">
    <property type="entry name" value="MAPEG domain-like"/>
    <property type="match status" value="1"/>
</dbReference>
<feature type="transmembrane region" description="Helical" evidence="5">
    <location>
        <begin position="84"/>
        <end position="106"/>
    </location>
</feature>
<comment type="subcellular location">
    <subcellularLocation>
        <location evidence="1">Membrane</location>
    </subcellularLocation>
</comment>
<dbReference type="RefSeq" id="WP_191074937.1">
    <property type="nucleotide sequence ID" value="NZ_JACTAG010000001.1"/>
</dbReference>
<dbReference type="EMBL" id="JACTAG010000001">
    <property type="protein sequence ID" value="MBD3664022.1"/>
    <property type="molecule type" value="Genomic_DNA"/>
</dbReference>
<dbReference type="GO" id="GO:0016020">
    <property type="term" value="C:membrane"/>
    <property type="evidence" value="ECO:0007669"/>
    <property type="project" value="UniProtKB-SubCell"/>
</dbReference>
<gene>
    <name evidence="6" type="ORF">H9Q16_08825</name>
</gene>
<comment type="caution">
    <text evidence="6">The sequence shown here is derived from an EMBL/GenBank/DDBJ whole genome shotgun (WGS) entry which is preliminary data.</text>
</comment>
<accession>A0A927D5U8</accession>
<feature type="transmembrane region" description="Helical" evidence="5">
    <location>
        <begin position="112"/>
        <end position="130"/>
    </location>
</feature>
<evidence type="ECO:0000256" key="5">
    <source>
        <dbReference type="SAM" id="Phobius"/>
    </source>
</evidence>
<keyword evidence="3 5" id="KW-1133">Transmembrane helix</keyword>
<evidence type="ECO:0000313" key="6">
    <source>
        <dbReference type="EMBL" id="MBD3664022.1"/>
    </source>
</evidence>
<evidence type="ECO:0000256" key="2">
    <source>
        <dbReference type="ARBA" id="ARBA00022692"/>
    </source>
</evidence>
<organism evidence="6 7">
    <name type="scientific">Sulfitobacter aestuariivivens</name>
    <dbReference type="NCBI Taxonomy" id="2766981"/>
    <lineage>
        <taxon>Bacteria</taxon>
        <taxon>Pseudomonadati</taxon>
        <taxon>Pseudomonadota</taxon>
        <taxon>Alphaproteobacteria</taxon>
        <taxon>Rhodobacterales</taxon>
        <taxon>Roseobacteraceae</taxon>
        <taxon>Sulfitobacter</taxon>
    </lineage>
</organism>
<dbReference type="Gene3D" id="1.20.120.550">
    <property type="entry name" value="Membrane associated eicosanoid/glutathione metabolism-like domain"/>
    <property type="match status" value="1"/>
</dbReference>
<keyword evidence="4 5" id="KW-0472">Membrane</keyword>
<evidence type="ECO:0000313" key="7">
    <source>
        <dbReference type="Proteomes" id="UP000635142"/>
    </source>
</evidence>
<name>A0A927D5U8_9RHOB</name>
<dbReference type="Proteomes" id="UP000635142">
    <property type="component" value="Unassembled WGS sequence"/>
</dbReference>
<reference evidence="6" key="1">
    <citation type="submission" date="2020-08" db="EMBL/GenBank/DDBJ databases">
        <title>Sulfitobacter aestuariivivens sp. nov., isolated from a tidal flat.</title>
        <authorList>
            <person name="Park S."/>
            <person name="Yoon J.-H."/>
        </authorList>
    </citation>
    <scope>NUCLEOTIDE SEQUENCE</scope>
    <source>
        <strain evidence="6">TSTF-M16</strain>
    </source>
</reference>
<dbReference type="InterPro" id="IPR023352">
    <property type="entry name" value="MAPEG-like_dom_sf"/>
</dbReference>